<organism evidence="3 4">
    <name type="scientific">Tenebrio molitor</name>
    <name type="common">Yellow mealworm beetle</name>
    <dbReference type="NCBI Taxonomy" id="7067"/>
    <lineage>
        <taxon>Eukaryota</taxon>
        <taxon>Metazoa</taxon>
        <taxon>Ecdysozoa</taxon>
        <taxon>Arthropoda</taxon>
        <taxon>Hexapoda</taxon>
        <taxon>Insecta</taxon>
        <taxon>Pterygota</taxon>
        <taxon>Neoptera</taxon>
        <taxon>Endopterygota</taxon>
        <taxon>Coleoptera</taxon>
        <taxon>Polyphaga</taxon>
        <taxon>Cucujiformia</taxon>
        <taxon>Tenebrionidae</taxon>
        <taxon>Tenebrio</taxon>
    </lineage>
</organism>
<evidence type="ECO:0000313" key="4">
    <source>
        <dbReference type="Proteomes" id="UP000719412"/>
    </source>
</evidence>
<feature type="compositionally biased region" description="Basic and acidic residues" evidence="1">
    <location>
        <begin position="680"/>
        <end position="690"/>
    </location>
</feature>
<comment type="caution">
    <text evidence="3">The sequence shown here is derived from an EMBL/GenBank/DDBJ whole genome shotgun (WGS) entry which is preliminary data.</text>
</comment>
<reference evidence="3" key="2">
    <citation type="submission" date="2021-08" db="EMBL/GenBank/DDBJ databases">
        <authorList>
            <person name="Eriksson T."/>
        </authorList>
    </citation>
    <scope>NUCLEOTIDE SEQUENCE</scope>
    <source>
        <strain evidence="3">Stoneville</strain>
        <tissue evidence="3">Whole head</tissue>
    </source>
</reference>
<name>A0A8J6H8C4_TENMO</name>
<feature type="region of interest" description="Disordered" evidence="1">
    <location>
        <begin position="926"/>
        <end position="945"/>
    </location>
</feature>
<feature type="region of interest" description="Disordered" evidence="1">
    <location>
        <begin position="1"/>
        <end position="66"/>
    </location>
</feature>
<reference evidence="3" key="1">
    <citation type="journal article" date="2020" name="J Insects Food Feed">
        <title>The yellow mealworm (Tenebrio molitor) genome: a resource for the emerging insects as food and feed industry.</title>
        <authorList>
            <person name="Eriksson T."/>
            <person name="Andere A."/>
            <person name="Kelstrup H."/>
            <person name="Emery V."/>
            <person name="Picard C."/>
        </authorList>
    </citation>
    <scope>NUCLEOTIDE SEQUENCE</scope>
    <source>
        <strain evidence="3">Stoneville</strain>
        <tissue evidence="3">Whole head</tissue>
    </source>
</reference>
<dbReference type="Gene3D" id="1.10.10.60">
    <property type="entry name" value="Homeodomain-like"/>
    <property type="match status" value="1"/>
</dbReference>
<proteinExistence type="predicted"/>
<evidence type="ECO:0000313" key="3">
    <source>
        <dbReference type="EMBL" id="KAH0809925.1"/>
    </source>
</evidence>
<feature type="region of interest" description="Disordered" evidence="1">
    <location>
        <begin position="680"/>
        <end position="709"/>
    </location>
</feature>
<feature type="compositionally biased region" description="Low complexity" evidence="1">
    <location>
        <begin position="931"/>
        <end position="942"/>
    </location>
</feature>
<dbReference type="EMBL" id="JABDTM020027820">
    <property type="protein sequence ID" value="KAH0809925.1"/>
    <property type="molecule type" value="Genomic_DNA"/>
</dbReference>
<gene>
    <name evidence="3" type="ORF">GEV33_012866</name>
</gene>
<sequence>MEQPERSTTPPTASVSRRRPASTSSEDSENDAKSRKIRKLEKRLQQFETRARSTAHPGDDKMIPMFDPQKTDITVESWVRRVDDYGGHLRVGQFDNEQLTSNWKNIKKKLIKQFSKRLPFAKLLKEAALYETHNGQDLSEYCYTKLDKLRALKLKIPELQLVDAVISGITNESIASVIGRMSRNPKVDSGQKTGVNETATVSKAETNPYIMNVMLNAKNFIGRDFRNLSDVMLLKIGAEVRVCQLGNVKQVCEIKCGGTRKDEKLWLVFGEDVNYNDKVKCKTLLTEFEDRISHSMATIGKTDAAKMEIKLITQEPVACSPYWMPLAEKEKDIIPRVGRWWLQVQEFDFDIKYRPGARMPHVDALSRYPITVEVDQVDITESDWILSTQLQDQKLARIRKILETGVENRETKQYFRDYVLKNNKIYRKLTDGRKVWAGILVLNTPYGEFLVKLDYPLFRLISDPKHLRQCTSLSERRHPERGNQVARLPRRFLLESLRCKWTSHLSPEPRLVRNNDNKRQHLQVPAVQEQNFQAPVMQEHMVQYLQQQRWTQSLLDSRMEVIFLFKLFRGLAAPCGHGDPTQTRTQRFARIPERALEPRLPVPATTNFAREGAKVIKGGTSAIVERLHDRARRSPPANRLGGFKVSPRGFIEPYPFADQDYVASARPGFTPWIPLEGLKPHLERPSKEPPDFLPQEEPGQEKSSRLHRRHGLRRRLVLGKDSQNPPQTSFFYLHLTPSWGRSLFRPGFYNLLVIMADEIVKILLNHQGTDVTLEVDLETANILLNDPCQAETYLNQIFPEESTDEENIWGSKGKPTARDVKATEHFLGLRLKYATQFDDKKTCKTKLWAKMATEMEASGYPLGPGGGEKCRQKFQNLFRLYLKHRQYVRKTGTGKRDPPHYYELMHSIMGGKHKVNPQNIQDDETVSMEPTASTSAESSTSSDPRNRDLLSFKLMILPFLEKPTSISNSFMTGDCSQNSTDPLEKEEIYLEDVNDDVTLSPKRRCTGNTLYGEDFSNSSTIEFTTPTSSHVINTPAHKPSKQNDRKVANDLTEVAQDIASKIKPQNEKSNTDNAFGHTTGNAITLMRSTLEGRNALLRDGIRSIIPRDTDFCKYGHCGTEIKSGSRSHFAESHEGM</sequence>
<accession>A0A8J6H8C4</accession>
<dbReference type="AlphaFoldDB" id="A0A8J6H8C4"/>
<dbReference type="InterPro" id="IPR044822">
    <property type="entry name" value="Myb_DNA-bind_4"/>
</dbReference>
<evidence type="ECO:0000256" key="1">
    <source>
        <dbReference type="SAM" id="MobiDB-lite"/>
    </source>
</evidence>
<evidence type="ECO:0000259" key="2">
    <source>
        <dbReference type="Pfam" id="PF13837"/>
    </source>
</evidence>
<dbReference type="Pfam" id="PF13837">
    <property type="entry name" value="Myb_DNA-bind_4"/>
    <property type="match status" value="1"/>
</dbReference>
<keyword evidence="4" id="KW-1185">Reference proteome</keyword>
<feature type="domain" description="Myb/SANT-like DNA-binding" evidence="2">
    <location>
        <begin position="821"/>
        <end position="907"/>
    </location>
</feature>
<feature type="compositionally biased region" description="Basic and acidic residues" evidence="1">
    <location>
        <begin position="42"/>
        <end position="62"/>
    </location>
</feature>
<dbReference type="Proteomes" id="UP000719412">
    <property type="component" value="Unassembled WGS sequence"/>
</dbReference>
<feature type="compositionally biased region" description="Polar residues" evidence="1">
    <location>
        <begin position="1"/>
        <end position="25"/>
    </location>
</feature>
<protein>
    <recommendedName>
        <fullName evidence="2">Myb/SANT-like DNA-binding domain-containing protein</fullName>
    </recommendedName>
</protein>